<proteinExistence type="predicted"/>
<organism evidence="1">
    <name type="scientific">marine metagenome</name>
    <dbReference type="NCBI Taxonomy" id="408172"/>
    <lineage>
        <taxon>unclassified sequences</taxon>
        <taxon>metagenomes</taxon>
        <taxon>ecological metagenomes</taxon>
    </lineage>
</organism>
<accession>A0A382G8T5</accession>
<name>A0A382G8T5_9ZZZZ</name>
<sequence length="26" mass="3183">MYWLSLSLIPLIIKEQLRNFQDYQAV</sequence>
<dbReference type="EMBL" id="UINC01053911">
    <property type="protein sequence ID" value="SVB71003.1"/>
    <property type="molecule type" value="Genomic_DNA"/>
</dbReference>
<gene>
    <name evidence="1" type="ORF">METZ01_LOCUS223857</name>
</gene>
<feature type="non-terminal residue" evidence="1">
    <location>
        <position position="26"/>
    </location>
</feature>
<evidence type="ECO:0000313" key="1">
    <source>
        <dbReference type="EMBL" id="SVB71003.1"/>
    </source>
</evidence>
<protein>
    <submittedName>
        <fullName evidence="1">Uncharacterized protein</fullName>
    </submittedName>
</protein>
<reference evidence="1" key="1">
    <citation type="submission" date="2018-05" db="EMBL/GenBank/DDBJ databases">
        <authorList>
            <person name="Lanie J.A."/>
            <person name="Ng W.-L."/>
            <person name="Kazmierczak K.M."/>
            <person name="Andrzejewski T.M."/>
            <person name="Davidsen T.M."/>
            <person name="Wayne K.J."/>
            <person name="Tettelin H."/>
            <person name="Glass J.I."/>
            <person name="Rusch D."/>
            <person name="Podicherti R."/>
            <person name="Tsui H.-C.T."/>
            <person name="Winkler M.E."/>
        </authorList>
    </citation>
    <scope>NUCLEOTIDE SEQUENCE</scope>
</reference>
<dbReference type="AlphaFoldDB" id="A0A382G8T5"/>